<dbReference type="AlphaFoldDB" id="A0A1G9VMI3"/>
<protein>
    <submittedName>
        <fullName evidence="7">Subtilase family protein</fullName>
    </submittedName>
</protein>
<gene>
    <name evidence="7" type="ORF">SAMN05660642_03188</name>
</gene>
<dbReference type="InterPro" id="IPR023828">
    <property type="entry name" value="Peptidase_S8_Ser-AS"/>
</dbReference>
<dbReference type="PANTHER" id="PTHR43399">
    <property type="entry name" value="SUBTILISIN-RELATED"/>
    <property type="match status" value="1"/>
</dbReference>
<sequence length="720" mass="73878">MPMQDIHLTTNAPLGEDQVHRLEDLGLRLVSRLSESSYRLRGDSGATAADLVGLDFVDTASAYAATDKLDPSLSAASAIAATTVADAGAAPLVTGLVSLDPAVDPAVTKEQLAELGNVVTATPRRAVVSTSTDRLADIASLDGVLSVEIEPDPHTQNDVARTLAKVEPIATTLGLDGTGEIVGVADSGLDTGVAATVLADFAGRVVNIRATVVKAPANGADLNNHGTHVSGSILGDGANSNGRLRGMAPGARLTMLAMGPDNSTRLIVPADLVAGVFTDAYADGARIHSNSWGSNNTPGRYTAFSEDVDDFVFHHPDMLVVIAAGNAGPGASTVQAPGTAKNCLTVGASESVRPLPAAISINPNMQDHDHNPATPKTNVPVTRNNFSQQADDADDIAGFSGRGPVNDIGDTRTKPDIVAPGTFILSCRSTVSTADVGPDGVRHSADIDALYADDADGVATHAEAVGRGLPGAPFFGTWNQNTPAAPAGSGALAQQNYFYSSGTSMATPITSGTAALLRQYLRERRGVATPSAALMKAMIVNAATVPAGVSTAPDNTRGFGWLDLEQLLSPPPTGQQAISDDVHLAVATGEVRRLTVQVAAPNLPLRVTLAWTDSPGKGLQNRLYLRLLPPGGGAPIDGDVTAFPNPTNNVQRVHVAAPTAGTWTIEVHGIDVPFGIPTLAPALRQDFALAVSNGTGFSAAPVDISQVIDHGGSMGTQLAI</sequence>
<dbReference type="Pfam" id="PF00082">
    <property type="entry name" value="Peptidase_S8"/>
    <property type="match status" value="1"/>
</dbReference>
<evidence type="ECO:0000256" key="4">
    <source>
        <dbReference type="PROSITE-ProRule" id="PRU01240"/>
    </source>
</evidence>
<keyword evidence="3 4" id="KW-0720">Serine protease</keyword>
<dbReference type="SUPFAM" id="SSF49785">
    <property type="entry name" value="Galactose-binding domain-like"/>
    <property type="match status" value="1"/>
</dbReference>
<dbReference type="InterPro" id="IPR022398">
    <property type="entry name" value="Peptidase_S8_His-AS"/>
</dbReference>
<dbReference type="RefSeq" id="WP_091220207.1">
    <property type="nucleotide sequence ID" value="NZ_FNHE01000008.1"/>
</dbReference>
<dbReference type="InterPro" id="IPR015500">
    <property type="entry name" value="Peptidase_S8_subtilisin-rel"/>
</dbReference>
<dbReference type="PRINTS" id="PR00723">
    <property type="entry name" value="SUBTILISIN"/>
</dbReference>
<dbReference type="EMBL" id="FNHE01000008">
    <property type="protein sequence ID" value="SDM73317.1"/>
    <property type="molecule type" value="Genomic_DNA"/>
</dbReference>
<feature type="active site" description="Charge relay system" evidence="4">
    <location>
        <position position="186"/>
    </location>
</feature>
<dbReference type="Proteomes" id="UP000198680">
    <property type="component" value="Unassembled WGS sequence"/>
</dbReference>
<dbReference type="InterPro" id="IPR051048">
    <property type="entry name" value="Peptidase_S8/S53_subtilisin"/>
</dbReference>
<feature type="domain" description="Peptidase S8/S53" evidence="6">
    <location>
        <begin position="177"/>
        <end position="560"/>
    </location>
</feature>
<evidence type="ECO:0000256" key="1">
    <source>
        <dbReference type="ARBA" id="ARBA00022670"/>
    </source>
</evidence>
<dbReference type="Gene3D" id="3.40.50.200">
    <property type="entry name" value="Peptidase S8/S53 domain"/>
    <property type="match status" value="1"/>
</dbReference>
<dbReference type="InterPro" id="IPR008979">
    <property type="entry name" value="Galactose-bd-like_sf"/>
</dbReference>
<comment type="similarity">
    <text evidence="4">Belongs to the peptidase S8 family.</text>
</comment>
<keyword evidence="1 4" id="KW-0645">Protease</keyword>
<dbReference type="PROSITE" id="PS51892">
    <property type="entry name" value="SUBTILASE"/>
    <property type="match status" value="1"/>
</dbReference>
<reference evidence="8" key="1">
    <citation type="submission" date="2016-10" db="EMBL/GenBank/DDBJ databases">
        <authorList>
            <person name="Varghese N."/>
            <person name="Submissions S."/>
        </authorList>
    </citation>
    <scope>NUCLEOTIDE SEQUENCE [LARGE SCALE GENOMIC DNA]</scope>
    <source>
        <strain evidence="8">DSM 45419</strain>
    </source>
</reference>
<feature type="active site" description="Charge relay system" evidence="4">
    <location>
        <position position="225"/>
    </location>
</feature>
<name>A0A1G9VMI3_9ACTN</name>
<keyword evidence="2 4" id="KW-0378">Hydrolase</keyword>
<evidence type="ECO:0000256" key="3">
    <source>
        <dbReference type="ARBA" id="ARBA00022825"/>
    </source>
</evidence>
<evidence type="ECO:0000313" key="7">
    <source>
        <dbReference type="EMBL" id="SDM73317.1"/>
    </source>
</evidence>
<dbReference type="InterPro" id="IPR000209">
    <property type="entry name" value="Peptidase_S8/S53_dom"/>
</dbReference>
<dbReference type="SUPFAM" id="SSF52743">
    <property type="entry name" value="Subtilisin-like"/>
    <property type="match status" value="1"/>
</dbReference>
<organism evidence="7 8">
    <name type="scientific">Geodermatophilus siccatus</name>
    <dbReference type="NCBI Taxonomy" id="1137991"/>
    <lineage>
        <taxon>Bacteria</taxon>
        <taxon>Bacillati</taxon>
        <taxon>Actinomycetota</taxon>
        <taxon>Actinomycetes</taxon>
        <taxon>Geodermatophilales</taxon>
        <taxon>Geodermatophilaceae</taxon>
        <taxon>Geodermatophilus</taxon>
    </lineage>
</organism>
<dbReference type="STRING" id="1137991.SAMN05660642_03188"/>
<evidence type="ECO:0000259" key="6">
    <source>
        <dbReference type="Pfam" id="PF00082"/>
    </source>
</evidence>
<evidence type="ECO:0000313" key="8">
    <source>
        <dbReference type="Proteomes" id="UP000198680"/>
    </source>
</evidence>
<feature type="active site" description="Charge relay system" evidence="4">
    <location>
        <position position="504"/>
    </location>
</feature>
<accession>A0A1G9VMI3</accession>
<dbReference type="Gene3D" id="2.60.120.380">
    <property type="match status" value="1"/>
</dbReference>
<dbReference type="GO" id="GO:0004252">
    <property type="term" value="F:serine-type endopeptidase activity"/>
    <property type="evidence" value="ECO:0007669"/>
    <property type="project" value="UniProtKB-UniRule"/>
</dbReference>
<evidence type="ECO:0000256" key="5">
    <source>
        <dbReference type="SAM" id="MobiDB-lite"/>
    </source>
</evidence>
<feature type="region of interest" description="Disordered" evidence="5">
    <location>
        <begin position="393"/>
        <end position="413"/>
    </location>
</feature>
<evidence type="ECO:0000256" key="2">
    <source>
        <dbReference type="ARBA" id="ARBA00022801"/>
    </source>
</evidence>
<dbReference type="InterPro" id="IPR034058">
    <property type="entry name" value="TagA/B/C/D_pept_dom"/>
</dbReference>
<proteinExistence type="inferred from homology"/>
<dbReference type="InterPro" id="IPR036852">
    <property type="entry name" value="Peptidase_S8/S53_dom_sf"/>
</dbReference>
<dbReference type="OrthoDB" id="9813435at2"/>
<dbReference type="PROSITE" id="PS00137">
    <property type="entry name" value="SUBTILASE_HIS"/>
    <property type="match status" value="1"/>
</dbReference>
<dbReference type="PANTHER" id="PTHR43399:SF5">
    <property type="entry name" value="PEPTIDASE S8 FAMILY WITH PROTEASE-ASSOCIATED DOMAIN"/>
    <property type="match status" value="1"/>
</dbReference>
<dbReference type="GO" id="GO:0006508">
    <property type="term" value="P:proteolysis"/>
    <property type="evidence" value="ECO:0007669"/>
    <property type="project" value="UniProtKB-KW"/>
</dbReference>
<dbReference type="PROSITE" id="PS00138">
    <property type="entry name" value="SUBTILASE_SER"/>
    <property type="match status" value="1"/>
</dbReference>
<keyword evidence="8" id="KW-1185">Reference proteome</keyword>
<dbReference type="CDD" id="cd04842">
    <property type="entry name" value="Peptidases_S8_Kp43_protease"/>
    <property type="match status" value="1"/>
</dbReference>